<dbReference type="SUPFAM" id="SSF53807">
    <property type="entry name" value="Helical backbone' metal receptor"/>
    <property type="match status" value="1"/>
</dbReference>
<dbReference type="EMBL" id="CP000780">
    <property type="protein sequence ID" value="ABS56523.1"/>
    <property type="molecule type" value="Genomic_DNA"/>
</dbReference>
<dbReference type="Proteomes" id="UP000002408">
    <property type="component" value="Chromosome"/>
</dbReference>
<protein>
    <submittedName>
        <fullName evidence="2">Nitrogenase</fullName>
        <ecNumber evidence="2">1.18.6.1</ecNumber>
    </submittedName>
</protein>
<reference evidence="3" key="1">
    <citation type="journal article" date="2015" name="Microbiology">
        <title>Genome of Methanoregula boonei 6A8 reveals adaptations to oligotrophic peatland environments.</title>
        <authorList>
            <person name="Braeuer S."/>
            <person name="Cadillo-Quiroz H."/>
            <person name="Kyrpides N."/>
            <person name="Woyke T."/>
            <person name="Goodwin L."/>
            <person name="Detter C."/>
            <person name="Podell S."/>
            <person name="Yavitt J.B."/>
            <person name="Zinder S.H."/>
        </authorList>
    </citation>
    <scope>NUCLEOTIDE SEQUENCE [LARGE SCALE GENOMIC DNA]</scope>
    <source>
        <strain evidence="3">DSM 21154 / JCM 14090 / 6A8</strain>
    </source>
</reference>
<evidence type="ECO:0000313" key="2">
    <source>
        <dbReference type="EMBL" id="ABS56523.1"/>
    </source>
</evidence>
<sequence>MTKNQAPHLVNEQINLADATCPNREERAHGINVYYGKASELLRDARSGNLKQVDRKFQQTSGCTLNFYLTVRVNTIRDAAIVYHAPVGCSCPSLGYRELFQHIPTSMGMPENYDLHWLTTSMNEKDMVYGSTDKLKAAILEAQRRYDPKAIFVLTSCASGIIGEDIEGAVNEVQPKVRGRIVPIHCEGIRSRLVQTGYDAFWHAVLKYLVKKPQKKQKDLVNVASMLSYTWQDRLEIKRLLGKMGLRVNYVPEFASVEQFEQLSEAAVTAPLCPTYTDYLSRGLEQEYGVPFFMYPSPMGFSGTDGWLREIGKYTGKEKEAEVVIAEEHRKWDPKLAAIQEEFLHIKPNGEKVEVLGALGQGRLLAQVPYFDELGVKSSAAMCQDYDNLIIDELEKVIAQVGDFDILVNTFQAAEQTHINRILDPDMTLTCPFQGSAYKRLKGVTRVHALRGDPNLWAQQSAYAGAVAYGNFLLQAFKSRSLQQTMKEKTADNYKAWYFEQDNPLYFRDNDEPVVS</sequence>
<dbReference type="RefSeq" id="WP_012107578.1">
    <property type="nucleotide sequence ID" value="NC_009712.1"/>
</dbReference>
<dbReference type="PANTHER" id="PTHR42956:SF1">
    <property type="entry name" value="NITROGENASE IRON-MOLYBDENUM COFACTOR BIOSYNTHESIS PROTEIN NIFE"/>
    <property type="match status" value="1"/>
</dbReference>
<dbReference type="STRING" id="456442.Mboo_2009"/>
<dbReference type="InterPro" id="IPR000510">
    <property type="entry name" value="Nase/OxRdtase_comp1"/>
</dbReference>
<accession>A7I9W2</accession>
<proteinExistence type="predicted"/>
<dbReference type="AlphaFoldDB" id="A7I9W2"/>
<keyword evidence="2" id="KW-0560">Oxidoreductase</keyword>
<dbReference type="Gene3D" id="3.40.50.1980">
    <property type="entry name" value="Nitrogenase molybdenum iron protein domain"/>
    <property type="match status" value="3"/>
</dbReference>
<organism evidence="2 3">
    <name type="scientific">Methanoregula boonei (strain DSM 21154 / JCM 14090 / 6A8)</name>
    <dbReference type="NCBI Taxonomy" id="456442"/>
    <lineage>
        <taxon>Archaea</taxon>
        <taxon>Methanobacteriati</taxon>
        <taxon>Methanobacteriota</taxon>
        <taxon>Stenosarchaea group</taxon>
        <taxon>Methanomicrobia</taxon>
        <taxon>Methanomicrobiales</taxon>
        <taxon>Methanoregulaceae</taxon>
        <taxon>Methanoregula</taxon>
    </lineage>
</organism>
<keyword evidence="3" id="KW-1185">Reference proteome</keyword>
<dbReference type="eggNOG" id="arCOG00598">
    <property type="taxonomic scope" value="Archaea"/>
</dbReference>
<feature type="domain" description="Nitrogenase/oxidoreductase component 1" evidence="1">
    <location>
        <begin position="73"/>
        <end position="411"/>
    </location>
</feature>
<dbReference type="HOGENOM" id="CLU_025876_3_0_2"/>
<gene>
    <name evidence="2" type="ordered locus">Mboo_2009</name>
</gene>
<evidence type="ECO:0000259" key="1">
    <source>
        <dbReference type="Pfam" id="PF00148"/>
    </source>
</evidence>
<name>A7I9W2_METB6</name>
<dbReference type="GeneID" id="5411890"/>
<dbReference type="KEGG" id="mbn:Mboo_2009"/>
<dbReference type="OrthoDB" id="61861at2157"/>
<dbReference type="Pfam" id="PF00148">
    <property type="entry name" value="Oxidored_nitro"/>
    <property type="match status" value="1"/>
</dbReference>
<evidence type="ECO:0000313" key="3">
    <source>
        <dbReference type="Proteomes" id="UP000002408"/>
    </source>
</evidence>
<dbReference type="InterPro" id="IPR049939">
    <property type="entry name" value="NifE-like"/>
</dbReference>
<dbReference type="PANTHER" id="PTHR42956">
    <property type="entry name" value="NITROGENASE IRON-MOLYBDENUM COFACTOR BIOSYNTHESIS PROTEIN NIFE"/>
    <property type="match status" value="1"/>
</dbReference>
<dbReference type="GO" id="GO:0016163">
    <property type="term" value="F:nitrogenase activity"/>
    <property type="evidence" value="ECO:0007669"/>
    <property type="project" value="UniProtKB-EC"/>
</dbReference>
<dbReference type="EC" id="1.18.6.1" evidence="2"/>